<gene>
    <name evidence="1" type="ORF">CQ12_16775</name>
</gene>
<protein>
    <submittedName>
        <fullName evidence="1">Uncharacterized protein</fullName>
    </submittedName>
</protein>
<proteinExistence type="predicted"/>
<dbReference type="EMBL" id="LLXZ01000113">
    <property type="protein sequence ID" value="KRR06480.1"/>
    <property type="molecule type" value="Genomic_DNA"/>
</dbReference>
<name>A0A0R3LMS1_9BRAD</name>
<evidence type="ECO:0000313" key="1">
    <source>
        <dbReference type="EMBL" id="KRR06480.1"/>
    </source>
</evidence>
<keyword evidence="2" id="KW-1185">Reference proteome</keyword>
<accession>A0A0R3LMS1</accession>
<dbReference type="Proteomes" id="UP000050863">
    <property type="component" value="Unassembled WGS sequence"/>
</dbReference>
<reference evidence="1 2" key="1">
    <citation type="submission" date="2014-03" db="EMBL/GenBank/DDBJ databases">
        <title>Bradyrhizobium valentinum sp. nov., isolated from effective nodules of Lupinus mariae-josephae, a lupine endemic of basic-lime soils in Eastern Spain.</title>
        <authorList>
            <person name="Duran D."/>
            <person name="Rey L."/>
            <person name="Navarro A."/>
            <person name="Busquets A."/>
            <person name="Imperial J."/>
            <person name="Ruiz-Argueso T."/>
        </authorList>
    </citation>
    <scope>NUCLEOTIDE SEQUENCE [LARGE SCALE GENOMIC DNA]</scope>
    <source>
        <strain evidence="1 2">PAC68</strain>
    </source>
</reference>
<comment type="caution">
    <text evidence="1">The sequence shown here is derived from an EMBL/GenBank/DDBJ whole genome shotgun (WGS) entry which is preliminary data.</text>
</comment>
<organism evidence="1 2">
    <name type="scientific">Bradyrhizobium jicamae</name>
    <dbReference type="NCBI Taxonomy" id="280332"/>
    <lineage>
        <taxon>Bacteria</taxon>
        <taxon>Pseudomonadati</taxon>
        <taxon>Pseudomonadota</taxon>
        <taxon>Alphaproteobacteria</taxon>
        <taxon>Hyphomicrobiales</taxon>
        <taxon>Nitrobacteraceae</taxon>
        <taxon>Bradyrhizobium</taxon>
    </lineage>
</organism>
<sequence length="79" mass="8720">MPAGIACALSRPRRQTMMSWRMVAALGSIASIERMLGKFREMIDTDNSIPPELRSALHATLDGHLLSAKERLLKTVGDQ</sequence>
<dbReference type="AlphaFoldDB" id="A0A0R3LMS1"/>
<evidence type="ECO:0000313" key="2">
    <source>
        <dbReference type="Proteomes" id="UP000050863"/>
    </source>
</evidence>